<feature type="region of interest" description="Disordered" evidence="1">
    <location>
        <begin position="1"/>
        <end position="22"/>
    </location>
</feature>
<protein>
    <submittedName>
        <fullName evidence="2">Uncharacterized protein</fullName>
    </submittedName>
</protein>
<organism evidence="2 3">
    <name type="scientific">Sphaeroforma arctica JP610</name>
    <dbReference type="NCBI Taxonomy" id="667725"/>
    <lineage>
        <taxon>Eukaryota</taxon>
        <taxon>Ichthyosporea</taxon>
        <taxon>Ichthyophonida</taxon>
        <taxon>Sphaeroforma</taxon>
    </lineage>
</organism>
<gene>
    <name evidence="2" type="ORF">SARC_06643</name>
</gene>
<dbReference type="Proteomes" id="UP000054560">
    <property type="component" value="Unassembled WGS sequence"/>
</dbReference>
<accession>A0A0L0FW00</accession>
<evidence type="ECO:0000256" key="1">
    <source>
        <dbReference type="SAM" id="MobiDB-lite"/>
    </source>
</evidence>
<reference evidence="2 3" key="1">
    <citation type="submission" date="2011-02" db="EMBL/GenBank/DDBJ databases">
        <title>The Genome Sequence of Sphaeroforma arctica JP610.</title>
        <authorList>
            <consortium name="The Broad Institute Genome Sequencing Platform"/>
            <person name="Russ C."/>
            <person name="Cuomo C."/>
            <person name="Young S.K."/>
            <person name="Zeng Q."/>
            <person name="Gargeya S."/>
            <person name="Alvarado L."/>
            <person name="Berlin A."/>
            <person name="Chapman S.B."/>
            <person name="Chen Z."/>
            <person name="Freedman E."/>
            <person name="Gellesch M."/>
            <person name="Goldberg J."/>
            <person name="Griggs A."/>
            <person name="Gujja S."/>
            <person name="Heilman E."/>
            <person name="Heiman D."/>
            <person name="Howarth C."/>
            <person name="Mehta T."/>
            <person name="Neiman D."/>
            <person name="Pearson M."/>
            <person name="Roberts A."/>
            <person name="Saif S."/>
            <person name="Shea T."/>
            <person name="Shenoy N."/>
            <person name="Sisk P."/>
            <person name="Stolte C."/>
            <person name="Sykes S."/>
            <person name="White J."/>
            <person name="Yandava C."/>
            <person name="Burger G."/>
            <person name="Gray M.W."/>
            <person name="Holland P.W.H."/>
            <person name="King N."/>
            <person name="Lang F.B.F."/>
            <person name="Roger A.J."/>
            <person name="Ruiz-Trillo I."/>
            <person name="Haas B."/>
            <person name="Nusbaum C."/>
            <person name="Birren B."/>
        </authorList>
    </citation>
    <scope>NUCLEOTIDE SEQUENCE [LARGE SCALE GENOMIC DNA]</scope>
    <source>
        <strain evidence="2 3">JP610</strain>
    </source>
</reference>
<dbReference type="AlphaFoldDB" id="A0A0L0FW00"/>
<dbReference type="GeneID" id="25907147"/>
<name>A0A0L0FW00_9EUKA</name>
<keyword evidence="3" id="KW-1185">Reference proteome</keyword>
<evidence type="ECO:0000313" key="2">
    <source>
        <dbReference type="EMBL" id="KNC81012.1"/>
    </source>
</evidence>
<dbReference type="EMBL" id="KQ242078">
    <property type="protein sequence ID" value="KNC81012.1"/>
    <property type="molecule type" value="Genomic_DNA"/>
</dbReference>
<sequence length="73" mass="8062">MSPAEAMEAISAERGDTQGQYGNREFHMSVEVDPWFLLESGNSRYLERFGLACVDASAGRGNVCFKVRMRASA</sequence>
<dbReference type="RefSeq" id="XP_014154914.1">
    <property type="nucleotide sequence ID" value="XM_014299439.1"/>
</dbReference>
<proteinExistence type="predicted"/>
<evidence type="ECO:0000313" key="3">
    <source>
        <dbReference type="Proteomes" id="UP000054560"/>
    </source>
</evidence>